<evidence type="ECO:0000256" key="3">
    <source>
        <dbReference type="ARBA" id="ARBA00022692"/>
    </source>
</evidence>
<evidence type="ECO:0000313" key="7">
    <source>
        <dbReference type="EMBL" id="MFD2201846.1"/>
    </source>
</evidence>
<feature type="transmembrane region" description="Helical" evidence="6">
    <location>
        <begin position="151"/>
        <end position="172"/>
    </location>
</feature>
<feature type="transmembrane region" description="Helical" evidence="6">
    <location>
        <begin position="337"/>
        <end position="357"/>
    </location>
</feature>
<feature type="transmembrane region" description="Helical" evidence="6">
    <location>
        <begin position="118"/>
        <end position="139"/>
    </location>
</feature>
<keyword evidence="8" id="KW-1185">Reference proteome</keyword>
<sequence>MFKNTLWVYSHKFSTALITLVSTPVLLSNLGVEDYGIYSLTIGVVAVFNFINWSLTAATQRFIAVSIGKEDKDELNSVFNNSFFIHLAYSAFLLLIILSVGVFFTDTVLNIPMERLKATQYVLIFVSLITFFQILAIPYQGLLKAFENFKIVSIFGVLDSVLKLIAAFLLYIAPIDKLVFFSLLMASFSLIIFLLISIYAHKKYEFLRLSKTLILKQRMVELFNFISWNIIGALAILGRNQGIGVVLNLFFGVVLNAAYGVALQVQAAIGVFSQGIITSMSPRILKEAGKNDIDKMIAYSNAASKYGLFVISFVGIPLVIYMDTILNLWLMVVPENAIIFSQLIVIFIFTTGFSVGLQTVFHGINKVKLYNLWVSLILILNIPLAFLGFSVGLPPYTIFFISIVLEIVSFFTRLILLKKYISFQISNYLKTVFREVLIPVILTFLLVLIFNQMLLDSLNLFLLGSLLSTISLSLIIFFFSLTHQEKSVILSKIKPLMQK</sequence>
<feature type="transmembrane region" description="Helical" evidence="6">
    <location>
        <begin position="178"/>
        <end position="200"/>
    </location>
</feature>
<evidence type="ECO:0000313" key="8">
    <source>
        <dbReference type="Proteomes" id="UP001597414"/>
    </source>
</evidence>
<feature type="transmembrane region" description="Helical" evidence="6">
    <location>
        <begin position="460"/>
        <end position="482"/>
    </location>
</feature>
<keyword evidence="5 6" id="KW-0472">Membrane</keyword>
<evidence type="ECO:0000256" key="1">
    <source>
        <dbReference type="ARBA" id="ARBA00004651"/>
    </source>
</evidence>
<feature type="transmembrane region" description="Helical" evidence="6">
    <location>
        <begin position="37"/>
        <end position="58"/>
    </location>
</feature>
<dbReference type="Proteomes" id="UP001597414">
    <property type="component" value="Unassembled WGS sequence"/>
</dbReference>
<evidence type="ECO:0000256" key="5">
    <source>
        <dbReference type="ARBA" id="ARBA00023136"/>
    </source>
</evidence>
<protein>
    <submittedName>
        <fullName evidence="7">Oligosaccharide flippase family protein</fullName>
    </submittedName>
</protein>
<feature type="transmembrane region" description="Helical" evidence="6">
    <location>
        <begin position="220"/>
        <end position="237"/>
    </location>
</feature>
<dbReference type="InterPro" id="IPR002797">
    <property type="entry name" value="Polysacc_synth"/>
</dbReference>
<evidence type="ECO:0000256" key="2">
    <source>
        <dbReference type="ARBA" id="ARBA00022475"/>
    </source>
</evidence>
<keyword evidence="3 6" id="KW-0812">Transmembrane</keyword>
<evidence type="ECO:0000256" key="4">
    <source>
        <dbReference type="ARBA" id="ARBA00022989"/>
    </source>
</evidence>
<feature type="transmembrane region" description="Helical" evidence="6">
    <location>
        <begin position="436"/>
        <end position="454"/>
    </location>
</feature>
<organism evidence="7 8">
    <name type="scientific">Shivajiella indica</name>
    <dbReference type="NCBI Taxonomy" id="872115"/>
    <lineage>
        <taxon>Bacteria</taxon>
        <taxon>Pseudomonadati</taxon>
        <taxon>Bacteroidota</taxon>
        <taxon>Cytophagia</taxon>
        <taxon>Cytophagales</taxon>
        <taxon>Cyclobacteriaceae</taxon>
        <taxon>Shivajiella</taxon>
    </lineage>
</organism>
<feature type="transmembrane region" description="Helical" evidence="6">
    <location>
        <begin position="396"/>
        <end position="416"/>
    </location>
</feature>
<keyword evidence="2" id="KW-1003">Cell membrane</keyword>
<comment type="caution">
    <text evidence="7">The sequence shown here is derived from an EMBL/GenBank/DDBJ whole genome shotgun (WGS) entry which is preliminary data.</text>
</comment>
<evidence type="ECO:0000256" key="6">
    <source>
        <dbReference type="SAM" id="Phobius"/>
    </source>
</evidence>
<feature type="transmembrane region" description="Helical" evidence="6">
    <location>
        <begin position="369"/>
        <end position="390"/>
    </location>
</feature>
<reference evidence="8" key="1">
    <citation type="journal article" date="2019" name="Int. J. Syst. Evol. Microbiol.">
        <title>The Global Catalogue of Microorganisms (GCM) 10K type strain sequencing project: providing services to taxonomists for standard genome sequencing and annotation.</title>
        <authorList>
            <consortium name="The Broad Institute Genomics Platform"/>
            <consortium name="The Broad Institute Genome Sequencing Center for Infectious Disease"/>
            <person name="Wu L."/>
            <person name="Ma J."/>
        </authorList>
    </citation>
    <scope>NUCLEOTIDE SEQUENCE [LARGE SCALE GENOMIC DNA]</scope>
    <source>
        <strain evidence="8">KCTC 19812</strain>
    </source>
</reference>
<name>A0ABW5B9H7_9BACT</name>
<dbReference type="InterPro" id="IPR050833">
    <property type="entry name" value="Poly_Biosynth_Transport"/>
</dbReference>
<gene>
    <name evidence="7" type="ORF">ACFSKV_09720</name>
</gene>
<keyword evidence="4 6" id="KW-1133">Transmembrane helix</keyword>
<feature type="transmembrane region" description="Helical" evidence="6">
    <location>
        <begin position="306"/>
        <end position="331"/>
    </location>
</feature>
<dbReference type="Pfam" id="PF01943">
    <property type="entry name" value="Polysacc_synt"/>
    <property type="match status" value="1"/>
</dbReference>
<accession>A0ABW5B9H7</accession>
<dbReference type="PANTHER" id="PTHR30250">
    <property type="entry name" value="PST FAMILY PREDICTED COLANIC ACID TRANSPORTER"/>
    <property type="match status" value="1"/>
</dbReference>
<dbReference type="EMBL" id="JBHUIV010000016">
    <property type="protein sequence ID" value="MFD2201846.1"/>
    <property type="molecule type" value="Genomic_DNA"/>
</dbReference>
<comment type="subcellular location">
    <subcellularLocation>
        <location evidence="1">Cell membrane</location>
        <topology evidence="1">Multi-pass membrane protein</topology>
    </subcellularLocation>
</comment>
<feature type="transmembrane region" description="Helical" evidence="6">
    <location>
        <begin position="78"/>
        <end position="98"/>
    </location>
</feature>
<proteinExistence type="predicted"/>
<feature type="transmembrane region" description="Helical" evidence="6">
    <location>
        <begin position="249"/>
        <end position="273"/>
    </location>
</feature>
<dbReference type="PANTHER" id="PTHR30250:SF26">
    <property type="entry name" value="PSMA PROTEIN"/>
    <property type="match status" value="1"/>
</dbReference>